<dbReference type="Proteomes" id="UP001152320">
    <property type="component" value="Chromosome 20"/>
</dbReference>
<dbReference type="AlphaFoldDB" id="A0A9Q0YM30"/>
<feature type="binding site" evidence="6">
    <location>
        <position position="533"/>
    </location>
    <ligand>
        <name>Zn(2+)</name>
        <dbReference type="ChEBI" id="CHEBI:29105"/>
    </ligand>
</feature>
<dbReference type="PANTHER" id="PTHR12670">
    <property type="entry name" value="CERAMIDASE"/>
    <property type="match status" value="1"/>
</dbReference>
<evidence type="ECO:0000256" key="7">
    <source>
        <dbReference type="RuleBase" id="RU366019"/>
    </source>
</evidence>
<accession>A0A9Q0YM30</accession>
<evidence type="ECO:0000256" key="2">
    <source>
        <dbReference type="ARBA" id="ARBA00011891"/>
    </source>
</evidence>
<dbReference type="GO" id="GO:0042759">
    <property type="term" value="P:long-chain fatty acid biosynthetic process"/>
    <property type="evidence" value="ECO:0007669"/>
    <property type="project" value="TreeGrafter"/>
</dbReference>
<protein>
    <recommendedName>
        <fullName evidence="3 7">Neutral ceramidase</fullName>
        <ecNumber evidence="2 7">3.5.1.23</ecNumber>
    </recommendedName>
</protein>
<proteinExistence type="inferred from homology"/>
<evidence type="ECO:0000256" key="6">
    <source>
        <dbReference type="PIRSR" id="PIRSR606823-2"/>
    </source>
</evidence>
<dbReference type="InterPro" id="IPR038445">
    <property type="entry name" value="NCDase_C_sf"/>
</dbReference>
<dbReference type="InterPro" id="IPR031331">
    <property type="entry name" value="NEUT/ALK_ceramidase_C"/>
</dbReference>
<name>A0A9Q0YM30_HOLLE</name>
<comment type="cofactor">
    <cofactor evidence="6">
        <name>Zn(2+)</name>
        <dbReference type="ChEBI" id="CHEBI:29105"/>
    </cofactor>
    <text evidence="6">Binds 1 zinc ion per subunit.</text>
</comment>
<keyword evidence="7" id="KW-0443">Lipid metabolism</keyword>
<dbReference type="GO" id="GO:0016020">
    <property type="term" value="C:membrane"/>
    <property type="evidence" value="ECO:0007669"/>
    <property type="project" value="GOC"/>
</dbReference>
<evidence type="ECO:0000313" key="11">
    <source>
        <dbReference type="Proteomes" id="UP001152320"/>
    </source>
</evidence>
<dbReference type="Gene3D" id="2.60.40.2300">
    <property type="entry name" value="Neutral/alkaline non-lysosomal ceramidase, C-terminal domain"/>
    <property type="match status" value="1"/>
</dbReference>
<feature type="domain" description="Neutral/alkaline non-lysosomal ceramidase C-terminal" evidence="9">
    <location>
        <begin position="564"/>
        <end position="728"/>
    </location>
</feature>
<keyword evidence="11" id="KW-1185">Reference proteome</keyword>
<dbReference type="GO" id="GO:0046872">
    <property type="term" value="F:metal ion binding"/>
    <property type="evidence" value="ECO:0007669"/>
    <property type="project" value="UniProtKB-KW"/>
</dbReference>
<feature type="binding site" evidence="6">
    <location>
        <position position="256"/>
    </location>
    <ligand>
        <name>Zn(2+)</name>
        <dbReference type="ChEBI" id="CHEBI:29105"/>
    </ligand>
</feature>
<evidence type="ECO:0000259" key="9">
    <source>
        <dbReference type="Pfam" id="PF17048"/>
    </source>
</evidence>
<comment type="catalytic activity">
    <reaction evidence="7">
        <text>an N-acylsphing-4-enine + H2O = sphing-4-enine + a fatty acid</text>
        <dbReference type="Rhea" id="RHEA:20856"/>
        <dbReference type="ChEBI" id="CHEBI:15377"/>
        <dbReference type="ChEBI" id="CHEBI:28868"/>
        <dbReference type="ChEBI" id="CHEBI:52639"/>
        <dbReference type="ChEBI" id="CHEBI:57756"/>
        <dbReference type="EC" id="3.5.1.23"/>
    </reaction>
</comment>
<keyword evidence="6" id="KW-0479">Metal-binding</keyword>
<comment type="similarity">
    <text evidence="1 7">Belongs to the neutral ceramidase family.</text>
</comment>
<feature type="binding site" evidence="6">
    <location>
        <position position="147"/>
    </location>
    <ligand>
        <name>Zn(2+)</name>
        <dbReference type="ChEBI" id="CHEBI:29105"/>
    </ligand>
</feature>
<dbReference type="EMBL" id="JAIZAY010000020">
    <property type="protein sequence ID" value="KAJ8022632.1"/>
    <property type="molecule type" value="Genomic_DNA"/>
</dbReference>
<sequence length="729" mass="80842">MFLHRYVTVSLRLSHFEVMARLPVDFKMKAKLALIVIVLYSSTSFTKGNLDTEYMVGTGIGDVTGPAADVNMMGYANPSQVTGGIHLRIFSRAFIIAHKSNPSQRAVFVSVDCGMQGQGVTRQVLKNLATKFGKLYTEQNVAISGTHTHSTPAGFLQYVLYDVTSLGFVKETFDALVDGITVSIIKADKNIQPANIYINEGHLYNASINRSPSAYEANPNEERSLYETNVDTLMTVLKFTDASGTPFAMLNWFAVHGTSMNNTNHLISGDNKGYASYLVEQLFNDGQRPGKGSFVAAFAQSHLGDVSPNTRGAKCIDTGLPCERNSSTCDGKNEKCIAFGPGKDMFESTKIIGERQYEKAMKITLASCFNILLSSVVYTILPFTYIEDFNFTLYFVYPQGKTCKPAMGYSFAAGTTDGPGAFDFTQGTTSTNPFWRAVTSLIKKPSKELVECQAPKPILLATGETHFPYDWSPGIVDTMILRVGQLVIVPIPGEFTTMSGRRLRNVITKTMTSKDTGKLFVVIAGLSNTYSDYIATYEEYQVQRYEAASTIYGPHTLQAYLNQYEKLATHLKKGSKLPKGPTPEDLSSKQVSFLPPVVYDDVPPFEKFGEVIKDVKKSYKSGDTEPVTATFRSGNPRNNLRTDKTFLSVEKKDEVSGSFNEVYNDADWCTRFIWDRTDTLLGYSEATVWWDIPEDTYPGTYRLRHYGEHKSLIGGVQSYEGVSSDFKVM</sequence>
<dbReference type="GO" id="GO:0017040">
    <property type="term" value="F:N-acylsphingosine amidohydrolase activity"/>
    <property type="evidence" value="ECO:0007669"/>
    <property type="project" value="UniProtKB-UniRule"/>
</dbReference>
<dbReference type="EC" id="3.5.1.23" evidence="2 7"/>
<evidence type="ECO:0000256" key="1">
    <source>
        <dbReference type="ARBA" id="ARBA00009835"/>
    </source>
</evidence>
<dbReference type="GO" id="GO:0046514">
    <property type="term" value="P:ceramide catabolic process"/>
    <property type="evidence" value="ECO:0007669"/>
    <property type="project" value="InterPro"/>
</dbReference>
<dbReference type="PANTHER" id="PTHR12670:SF1">
    <property type="entry name" value="NEUTRAL CERAMIDASE"/>
    <property type="match status" value="1"/>
</dbReference>
<keyword evidence="4 7" id="KW-0378">Hydrolase</keyword>
<reference evidence="10" key="1">
    <citation type="submission" date="2021-10" db="EMBL/GenBank/DDBJ databases">
        <title>Tropical sea cucumber genome reveals ecological adaptation and Cuvierian tubules defense mechanism.</title>
        <authorList>
            <person name="Chen T."/>
        </authorList>
    </citation>
    <scope>NUCLEOTIDE SEQUENCE</scope>
    <source>
        <strain evidence="10">Nanhai2018</strain>
        <tissue evidence="10">Muscle</tissue>
    </source>
</reference>
<keyword evidence="7" id="KW-0746">Sphingolipid metabolism</keyword>
<dbReference type="InterPro" id="IPR031329">
    <property type="entry name" value="NEUT/ALK_ceramidase_N"/>
</dbReference>
<feature type="domain" description="Neutral/alkaline non-lysosomal ceramidase N-terminal" evidence="8">
    <location>
        <begin position="54"/>
        <end position="562"/>
    </location>
</feature>
<dbReference type="GO" id="GO:0005576">
    <property type="term" value="C:extracellular region"/>
    <property type="evidence" value="ECO:0007669"/>
    <property type="project" value="TreeGrafter"/>
</dbReference>
<evidence type="ECO:0000256" key="3">
    <source>
        <dbReference type="ARBA" id="ARBA00019235"/>
    </source>
</evidence>
<dbReference type="OrthoDB" id="191371at2759"/>
<dbReference type="Pfam" id="PF04734">
    <property type="entry name" value="Ceramidase_alk"/>
    <property type="match status" value="1"/>
</dbReference>
<keyword evidence="6" id="KW-0862">Zinc</keyword>
<evidence type="ECO:0000259" key="8">
    <source>
        <dbReference type="Pfam" id="PF04734"/>
    </source>
</evidence>
<gene>
    <name evidence="10" type="ORF">HOLleu_37588</name>
</gene>
<dbReference type="GO" id="GO:0046512">
    <property type="term" value="P:sphingosine biosynthetic process"/>
    <property type="evidence" value="ECO:0007669"/>
    <property type="project" value="TreeGrafter"/>
</dbReference>
<feature type="binding site" evidence="6">
    <location>
        <position position="494"/>
    </location>
    <ligand>
        <name>Zn(2+)</name>
        <dbReference type="ChEBI" id="CHEBI:29105"/>
    </ligand>
</feature>
<feature type="active site" description="Nucleophile" evidence="5">
    <location>
        <position position="307"/>
    </location>
</feature>
<dbReference type="Pfam" id="PF17048">
    <property type="entry name" value="Ceramidse_alk_C"/>
    <property type="match status" value="1"/>
</dbReference>
<evidence type="ECO:0000256" key="5">
    <source>
        <dbReference type="PIRSR" id="PIRSR606823-1"/>
    </source>
</evidence>
<organism evidence="10 11">
    <name type="scientific">Holothuria leucospilota</name>
    <name type="common">Black long sea cucumber</name>
    <name type="synonym">Mertensiothuria leucospilota</name>
    <dbReference type="NCBI Taxonomy" id="206669"/>
    <lineage>
        <taxon>Eukaryota</taxon>
        <taxon>Metazoa</taxon>
        <taxon>Echinodermata</taxon>
        <taxon>Eleutherozoa</taxon>
        <taxon>Echinozoa</taxon>
        <taxon>Holothuroidea</taxon>
        <taxon>Aspidochirotacea</taxon>
        <taxon>Aspidochirotida</taxon>
        <taxon>Holothuriidae</taxon>
        <taxon>Holothuria</taxon>
    </lineage>
</organism>
<dbReference type="InterPro" id="IPR006823">
    <property type="entry name" value="Ceramidase_alk"/>
</dbReference>
<evidence type="ECO:0000256" key="4">
    <source>
        <dbReference type="ARBA" id="ARBA00022801"/>
    </source>
</evidence>
<evidence type="ECO:0000313" key="10">
    <source>
        <dbReference type="EMBL" id="KAJ8022632.1"/>
    </source>
</evidence>
<comment type="caution">
    <text evidence="10">The sequence shown here is derived from an EMBL/GenBank/DDBJ whole genome shotgun (WGS) entry which is preliminary data.</text>
</comment>